<dbReference type="HAMAP" id="MF_01974">
    <property type="entry name" value="MetAP_1"/>
    <property type="match status" value="1"/>
</dbReference>
<dbReference type="NCBIfam" id="TIGR00500">
    <property type="entry name" value="met_pdase_I"/>
    <property type="match status" value="1"/>
</dbReference>
<keyword evidence="2" id="KW-0645">Protease</keyword>
<protein>
    <submittedName>
        <fullName evidence="6">Methionine aminopeptidase</fullName>
        <ecNumber evidence="6">3.4.11.18</ecNumber>
    </submittedName>
</protein>
<evidence type="ECO:0000259" key="5">
    <source>
        <dbReference type="Pfam" id="PF00557"/>
    </source>
</evidence>
<dbReference type="CDD" id="cd01086">
    <property type="entry name" value="MetAP1"/>
    <property type="match status" value="1"/>
</dbReference>
<dbReference type="Pfam" id="PF00557">
    <property type="entry name" value="Peptidase_M24"/>
    <property type="match status" value="1"/>
</dbReference>
<dbReference type="PANTHER" id="PTHR43330:SF27">
    <property type="entry name" value="METHIONINE AMINOPEPTIDASE"/>
    <property type="match status" value="1"/>
</dbReference>
<dbReference type="GO" id="GO:0046872">
    <property type="term" value="F:metal ion binding"/>
    <property type="evidence" value="ECO:0007669"/>
    <property type="project" value="UniProtKB-KW"/>
</dbReference>
<reference evidence="6" key="1">
    <citation type="journal article" date="2015" name="Proc. Natl. Acad. Sci. U.S.A.">
        <title>Networks of energetic and metabolic interactions define dynamics in microbial communities.</title>
        <authorList>
            <person name="Embree M."/>
            <person name="Liu J.K."/>
            <person name="Al-Bassam M.M."/>
            <person name="Zengler K."/>
        </authorList>
    </citation>
    <scope>NUCLEOTIDE SEQUENCE</scope>
</reference>
<proteinExistence type="inferred from homology"/>
<dbReference type="AlphaFoldDB" id="A0A0W8FPN2"/>
<dbReference type="GO" id="GO:0070006">
    <property type="term" value="F:metalloaminopeptidase activity"/>
    <property type="evidence" value="ECO:0007669"/>
    <property type="project" value="InterPro"/>
</dbReference>
<dbReference type="PRINTS" id="PR00599">
    <property type="entry name" value="MAPEPTIDASE"/>
</dbReference>
<dbReference type="InterPro" id="IPR036005">
    <property type="entry name" value="Creatinase/aminopeptidase-like"/>
</dbReference>
<evidence type="ECO:0000256" key="4">
    <source>
        <dbReference type="ARBA" id="ARBA00022801"/>
    </source>
</evidence>
<organism evidence="6">
    <name type="scientific">hydrocarbon metagenome</name>
    <dbReference type="NCBI Taxonomy" id="938273"/>
    <lineage>
        <taxon>unclassified sequences</taxon>
        <taxon>metagenomes</taxon>
        <taxon>ecological metagenomes</taxon>
    </lineage>
</organism>
<keyword evidence="1 6" id="KW-0031">Aminopeptidase</keyword>
<name>A0A0W8FPN2_9ZZZZ</name>
<gene>
    <name evidence="6" type="ORF">ASZ90_007432</name>
</gene>
<dbReference type="EMBL" id="LNQE01000941">
    <property type="protein sequence ID" value="KUG22740.1"/>
    <property type="molecule type" value="Genomic_DNA"/>
</dbReference>
<dbReference type="SUPFAM" id="SSF55920">
    <property type="entry name" value="Creatinase/aminopeptidase"/>
    <property type="match status" value="1"/>
</dbReference>
<evidence type="ECO:0000256" key="2">
    <source>
        <dbReference type="ARBA" id="ARBA00022670"/>
    </source>
</evidence>
<dbReference type="InterPro" id="IPR002467">
    <property type="entry name" value="Pept_M24A_MAP1"/>
</dbReference>
<dbReference type="GO" id="GO:0005829">
    <property type="term" value="C:cytosol"/>
    <property type="evidence" value="ECO:0007669"/>
    <property type="project" value="TreeGrafter"/>
</dbReference>
<evidence type="ECO:0000256" key="3">
    <source>
        <dbReference type="ARBA" id="ARBA00022723"/>
    </source>
</evidence>
<keyword evidence="4 6" id="KW-0378">Hydrolase</keyword>
<keyword evidence="3" id="KW-0479">Metal-binding</keyword>
<dbReference type="Gene3D" id="3.90.230.10">
    <property type="entry name" value="Creatinase/methionine aminopeptidase superfamily"/>
    <property type="match status" value="1"/>
</dbReference>
<comment type="caution">
    <text evidence="6">The sequence shown here is derived from an EMBL/GenBank/DDBJ whole genome shotgun (WGS) entry which is preliminary data.</text>
</comment>
<dbReference type="GO" id="GO:0004239">
    <property type="term" value="F:initiator methionyl aminopeptidase activity"/>
    <property type="evidence" value="ECO:0007669"/>
    <property type="project" value="UniProtKB-EC"/>
</dbReference>
<evidence type="ECO:0000313" key="6">
    <source>
        <dbReference type="EMBL" id="KUG22740.1"/>
    </source>
</evidence>
<dbReference type="InterPro" id="IPR001714">
    <property type="entry name" value="Pept_M24_MAP"/>
</dbReference>
<dbReference type="EC" id="3.4.11.18" evidence="6"/>
<dbReference type="GO" id="GO:0006508">
    <property type="term" value="P:proteolysis"/>
    <property type="evidence" value="ECO:0007669"/>
    <property type="project" value="UniProtKB-KW"/>
</dbReference>
<dbReference type="PANTHER" id="PTHR43330">
    <property type="entry name" value="METHIONINE AMINOPEPTIDASE"/>
    <property type="match status" value="1"/>
</dbReference>
<feature type="domain" description="Peptidase M24" evidence="5">
    <location>
        <begin position="11"/>
        <end position="239"/>
    </location>
</feature>
<evidence type="ECO:0000256" key="1">
    <source>
        <dbReference type="ARBA" id="ARBA00022438"/>
    </source>
</evidence>
<dbReference type="InterPro" id="IPR000994">
    <property type="entry name" value="Pept_M24"/>
</dbReference>
<sequence>MVILRLPDEIEKARKSNRIVAEVLNRLREKIKPGVKTKELDKLAAEIAEKRGAKPAFKGYNGYPYALCVSINEVVVHGMPSERILDEGDIVGLDFGVYYQGFFGDAAITLPLGKVADKALRLMRVTEESLYAGIAQAKVGNRLGDISAAVQDTVEAASYSVVRDFVGHGIGKSLHEEPQIPNFGKKGRGIELKSGMLLAIEPMVNEGDYKVQVLPDGWTVVTKDGSLSAHFEHSIAITDNGPEILSKLN</sequence>
<dbReference type="PROSITE" id="PS00680">
    <property type="entry name" value="MAP_1"/>
    <property type="match status" value="1"/>
</dbReference>
<accession>A0A0W8FPN2</accession>